<feature type="compositionally biased region" description="Polar residues" evidence="5">
    <location>
        <begin position="33"/>
        <end position="51"/>
    </location>
</feature>
<proteinExistence type="inferred from homology"/>
<dbReference type="InterPro" id="IPR038765">
    <property type="entry name" value="Papain-like_cys_pep_sf"/>
</dbReference>
<dbReference type="InterPro" id="IPR003653">
    <property type="entry name" value="Peptidase_C48_C"/>
</dbReference>
<keyword evidence="2" id="KW-0645">Protease</keyword>
<dbReference type="Pfam" id="PF02902">
    <property type="entry name" value="Peptidase_C48"/>
    <property type="match status" value="1"/>
</dbReference>
<dbReference type="PANTHER" id="PTHR46915">
    <property type="entry name" value="UBIQUITIN-LIKE PROTEASE 4-RELATED"/>
    <property type="match status" value="1"/>
</dbReference>
<feature type="domain" description="Ubiquitin-like protease family profile" evidence="6">
    <location>
        <begin position="120"/>
        <end position="294"/>
    </location>
</feature>
<dbReference type="Gene3D" id="3.30.310.130">
    <property type="entry name" value="Ubiquitin-related"/>
    <property type="match status" value="1"/>
</dbReference>
<feature type="region of interest" description="Disordered" evidence="5">
    <location>
        <begin position="30"/>
        <end position="51"/>
    </location>
</feature>
<name>A0AAV1CS84_OLDCO</name>
<gene>
    <name evidence="7" type="ORF">OLC1_LOCUS8647</name>
</gene>
<dbReference type="AlphaFoldDB" id="A0AAV1CS84"/>
<keyword evidence="4" id="KW-0788">Thiol protease</keyword>
<accession>A0AAV1CS84</accession>
<sequence length="342" mass="39153">MSIPNSASLDPGSNYYSIVMGLPAIKLARSTEDGSAQQTDENSQGESTSFNFGIVPRKRRSAKPIILAGWRNKGLPETNNPGIQGLPSTNDNVYQGRGKSIPDVSISNSTGANRSSFRSLRVRGQRRGHINSSLLGKLDSKTFEDFMEHVWSTCPGERRKSFYRIDSLWFHLYSKKPSRERVLNWVKKKDIFSKKYVLVPIVLWSHWSLLILCNFGKTLQTVSPCMLLLDSLQETNPRRLEPGIRKFILDVYHSYQIPVTTESIQKIPFLIPKIPQQRNGEECGSFVLYYIRLFIENAPEDFSISGSEGYPYFMKEDWFAFEELDKFLEELEVEKKSKSLDE</sequence>
<dbReference type="EMBL" id="OX459120">
    <property type="protein sequence ID" value="CAI9098440.1"/>
    <property type="molecule type" value="Genomic_DNA"/>
</dbReference>
<dbReference type="PANTHER" id="PTHR46915:SF6">
    <property type="entry name" value="CYSTEINE PROTEINASES SUPERFAMILY PROTEIN"/>
    <property type="match status" value="1"/>
</dbReference>
<evidence type="ECO:0000259" key="6">
    <source>
        <dbReference type="PROSITE" id="PS50600"/>
    </source>
</evidence>
<dbReference type="SUPFAM" id="SSF54001">
    <property type="entry name" value="Cysteine proteinases"/>
    <property type="match status" value="1"/>
</dbReference>
<evidence type="ECO:0000313" key="8">
    <source>
        <dbReference type="Proteomes" id="UP001161247"/>
    </source>
</evidence>
<dbReference type="Gene3D" id="1.10.418.20">
    <property type="match status" value="1"/>
</dbReference>
<evidence type="ECO:0000256" key="3">
    <source>
        <dbReference type="ARBA" id="ARBA00022801"/>
    </source>
</evidence>
<reference evidence="7" key="1">
    <citation type="submission" date="2023-03" db="EMBL/GenBank/DDBJ databases">
        <authorList>
            <person name="Julca I."/>
        </authorList>
    </citation>
    <scope>NUCLEOTIDE SEQUENCE</scope>
</reference>
<dbReference type="Proteomes" id="UP001161247">
    <property type="component" value="Chromosome 3"/>
</dbReference>
<comment type="similarity">
    <text evidence="1">Belongs to the peptidase C48 family.</text>
</comment>
<evidence type="ECO:0000256" key="2">
    <source>
        <dbReference type="ARBA" id="ARBA00022670"/>
    </source>
</evidence>
<organism evidence="7 8">
    <name type="scientific">Oldenlandia corymbosa var. corymbosa</name>
    <dbReference type="NCBI Taxonomy" id="529605"/>
    <lineage>
        <taxon>Eukaryota</taxon>
        <taxon>Viridiplantae</taxon>
        <taxon>Streptophyta</taxon>
        <taxon>Embryophyta</taxon>
        <taxon>Tracheophyta</taxon>
        <taxon>Spermatophyta</taxon>
        <taxon>Magnoliopsida</taxon>
        <taxon>eudicotyledons</taxon>
        <taxon>Gunneridae</taxon>
        <taxon>Pentapetalae</taxon>
        <taxon>asterids</taxon>
        <taxon>lamiids</taxon>
        <taxon>Gentianales</taxon>
        <taxon>Rubiaceae</taxon>
        <taxon>Rubioideae</taxon>
        <taxon>Spermacoceae</taxon>
        <taxon>Hedyotis-Oldenlandia complex</taxon>
        <taxon>Oldenlandia</taxon>
    </lineage>
</organism>
<evidence type="ECO:0000256" key="1">
    <source>
        <dbReference type="ARBA" id="ARBA00005234"/>
    </source>
</evidence>
<evidence type="ECO:0000256" key="4">
    <source>
        <dbReference type="ARBA" id="ARBA00022807"/>
    </source>
</evidence>
<dbReference type="GO" id="GO:0006508">
    <property type="term" value="P:proteolysis"/>
    <property type="evidence" value="ECO:0007669"/>
    <property type="project" value="UniProtKB-KW"/>
</dbReference>
<keyword evidence="3" id="KW-0378">Hydrolase</keyword>
<protein>
    <submittedName>
        <fullName evidence="7">OLC1v1035086C1</fullName>
    </submittedName>
</protein>
<dbReference type="GO" id="GO:0008234">
    <property type="term" value="F:cysteine-type peptidase activity"/>
    <property type="evidence" value="ECO:0007669"/>
    <property type="project" value="UniProtKB-KW"/>
</dbReference>
<keyword evidence="8" id="KW-1185">Reference proteome</keyword>
<dbReference type="PROSITE" id="PS50600">
    <property type="entry name" value="ULP_PROTEASE"/>
    <property type="match status" value="1"/>
</dbReference>
<evidence type="ECO:0000313" key="7">
    <source>
        <dbReference type="EMBL" id="CAI9098440.1"/>
    </source>
</evidence>
<evidence type="ECO:0000256" key="5">
    <source>
        <dbReference type="SAM" id="MobiDB-lite"/>
    </source>
</evidence>
<dbReference type="GO" id="GO:0016926">
    <property type="term" value="P:protein desumoylation"/>
    <property type="evidence" value="ECO:0007669"/>
    <property type="project" value="UniProtKB-ARBA"/>
</dbReference>